<dbReference type="PROSITE" id="PS00622">
    <property type="entry name" value="HTH_LUXR_1"/>
    <property type="match status" value="1"/>
</dbReference>
<evidence type="ECO:0000256" key="2">
    <source>
        <dbReference type="ARBA" id="ARBA00023125"/>
    </source>
</evidence>
<evidence type="ECO:0000259" key="4">
    <source>
        <dbReference type="PROSITE" id="PS50043"/>
    </source>
</evidence>
<proteinExistence type="predicted"/>
<organism evidence="5 6">
    <name type="scientific">Vibrio penaeicida</name>
    <dbReference type="NCBI Taxonomy" id="104609"/>
    <lineage>
        <taxon>Bacteria</taxon>
        <taxon>Pseudomonadati</taxon>
        <taxon>Pseudomonadota</taxon>
        <taxon>Gammaproteobacteria</taxon>
        <taxon>Vibrionales</taxon>
        <taxon>Vibrionaceae</taxon>
        <taxon>Vibrio</taxon>
    </lineage>
</organism>
<dbReference type="PRINTS" id="PR00038">
    <property type="entry name" value="HTHLUXR"/>
</dbReference>
<gene>
    <name evidence="5" type="ORF">GCM10007932_51340</name>
</gene>
<dbReference type="InterPro" id="IPR049151">
    <property type="entry name" value="CsgD-like_REC"/>
</dbReference>
<comment type="caution">
    <text evidence="5">The sequence shown here is derived from an EMBL/GenBank/DDBJ whole genome shotgun (WGS) entry which is preliminary data.</text>
</comment>
<feature type="domain" description="HTH luxR-type" evidence="4">
    <location>
        <begin position="150"/>
        <end position="215"/>
    </location>
</feature>
<keyword evidence="2" id="KW-0238">DNA-binding</keyword>
<reference evidence="6" key="1">
    <citation type="journal article" date="2019" name="Int. J. Syst. Evol. Microbiol.">
        <title>The Global Catalogue of Microorganisms (GCM) 10K type strain sequencing project: providing services to taxonomists for standard genome sequencing and annotation.</title>
        <authorList>
            <consortium name="The Broad Institute Genomics Platform"/>
            <consortium name="The Broad Institute Genome Sequencing Center for Infectious Disease"/>
            <person name="Wu L."/>
            <person name="Ma J."/>
        </authorList>
    </citation>
    <scope>NUCLEOTIDE SEQUENCE [LARGE SCALE GENOMIC DNA]</scope>
    <source>
        <strain evidence="6">NBRC 15640</strain>
    </source>
</reference>
<dbReference type="PANTHER" id="PTHR44688">
    <property type="entry name" value="DNA-BINDING TRANSCRIPTIONAL ACTIVATOR DEVR_DOSR"/>
    <property type="match status" value="1"/>
</dbReference>
<dbReference type="InterPro" id="IPR016032">
    <property type="entry name" value="Sig_transdc_resp-reg_C-effctor"/>
</dbReference>
<dbReference type="RefSeq" id="WP_224055626.1">
    <property type="nucleotide sequence ID" value="NZ_AP025145.1"/>
</dbReference>
<dbReference type="FunFam" id="1.10.10.10:FF:000153">
    <property type="entry name" value="LuxR family transcriptional regulator"/>
    <property type="match status" value="1"/>
</dbReference>
<dbReference type="SMART" id="SM00421">
    <property type="entry name" value="HTH_LUXR"/>
    <property type="match status" value="1"/>
</dbReference>
<evidence type="ECO:0000313" key="6">
    <source>
        <dbReference type="Proteomes" id="UP001156690"/>
    </source>
</evidence>
<dbReference type="PANTHER" id="PTHR44688:SF16">
    <property type="entry name" value="DNA-BINDING TRANSCRIPTIONAL ACTIVATOR DEVR_DOSR"/>
    <property type="match status" value="1"/>
</dbReference>
<dbReference type="SUPFAM" id="SSF46894">
    <property type="entry name" value="C-terminal effector domain of the bipartite response regulators"/>
    <property type="match status" value="1"/>
</dbReference>
<dbReference type="Pfam" id="PF00196">
    <property type="entry name" value="GerE"/>
    <property type="match status" value="1"/>
</dbReference>
<dbReference type="Proteomes" id="UP001156690">
    <property type="component" value="Unassembled WGS sequence"/>
</dbReference>
<name>A0AAV5NYI1_9VIBR</name>
<dbReference type="InterPro" id="IPR036388">
    <property type="entry name" value="WH-like_DNA-bd_sf"/>
</dbReference>
<dbReference type="Gene3D" id="1.10.10.10">
    <property type="entry name" value="Winged helix-like DNA-binding domain superfamily/Winged helix DNA-binding domain"/>
    <property type="match status" value="1"/>
</dbReference>
<dbReference type="AlphaFoldDB" id="A0AAV5NYI1"/>
<dbReference type="Pfam" id="PF21155">
    <property type="entry name" value="VpsT-like_REC"/>
    <property type="match status" value="1"/>
</dbReference>
<evidence type="ECO:0000313" key="5">
    <source>
        <dbReference type="EMBL" id="GLQ75771.1"/>
    </source>
</evidence>
<dbReference type="PROSITE" id="PS50043">
    <property type="entry name" value="HTH_LUXR_2"/>
    <property type="match status" value="1"/>
</dbReference>
<protein>
    <submittedName>
        <fullName evidence="5">Helix-turn-helix transcriptional regulator</fullName>
    </submittedName>
</protein>
<keyword evidence="1" id="KW-0805">Transcription regulation</keyword>
<sequence length="215" mass="24587">MDNTSNKANIIFITNKNIQSNYFKSYVESHVPLLVTVVDYDGLESELLMGEEFIALVDLSVKDNIDWVASALGKSEGLTAVVLLNSEQDVEFKELVKWKKLHGCFGTRDDLESVCNGLLSISQGENWLPRKVINQLLSFYQKNDSSYMEDEAIQVDLTRREIEILETLKTGESNIEIADKLFISEHTIKSHLYNIFKKIEVKNRLQAMAWAKKHL</sequence>
<keyword evidence="3" id="KW-0804">Transcription</keyword>
<dbReference type="GO" id="GO:0003677">
    <property type="term" value="F:DNA binding"/>
    <property type="evidence" value="ECO:0007669"/>
    <property type="project" value="UniProtKB-KW"/>
</dbReference>
<dbReference type="CDD" id="cd06170">
    <property type="entry name" value="LuxR_C_like"/>
    <property type="match status" value="1"/>
</dbReference>
<dbReference type="InterPro" id="IPR000792">
    <property type="entry name" value="Tscrpt_reg_LuxR_C"/>
</dbReference>
<evidence type="ECO:0000256" key="1">
    <source>
        <dbReference type="ARBA" id="ARBA00023015"/>
    </source>
</evidence>
<evidence type="ECO:0000256" key="3">
    <source>
        <dbReference type="ARBA" id="ARBA00023163"/>
    </source>
</evidence>
<dbReference type="GO" id="GO:0006355">
    <property type="term" value="P:regulation of DNA-templated transcription"/>
    <property type="evidence" value="ECO:0007669"/>
    <property type="project" value="InterPro"/>
</dbReference>
<keyword evidence="6" id="KW-1185">Reference proteome</keyword>
<accession>A0AAV5NYI1</accession>
<dbReference type="Gene3D" id="3.40.50.2300">
    <property type="match status" value="1"/>
</dbReference>
<dbReference type="EMBL" id="BSNX01000075">
    <property type="protein sequence ID" value="GLQ75771.1"/>
    <property type="molecule type" value="Genomic_DNA"/>
</dbReference>